<gene>
    <name evidence="2" type="ORF">SSPO_095590</name>
</gene>
<sequence length="75" mass="7780">MDKADPQHRQAGQLLFRRELALPYALAGAVGVVGSGSSGPHAASTRAKPPGRVTSSRSLPHQVASARVPDLGRVL</sequence>
<protein>
    <submittedName>
        <fullName evidence="2">Uncharacterized protein</fullName>
    </submittedName>
</protein>
<dbReference type="EMBL" id="AP019620">
    <property type="protein sequence ID" value="BBJ46841.1"/>
    <property type="molecule type" value="Genomic_DNA"/>
</dbReference>
<dbReference type="Proteomes" id="UP000463951">
    <property type="component" value="Chromosome"/>
</dbReference>
<accession>A0A499VBD9</accession>
<evidence type="ECO:0000313" key="2">
    <source>
        <dbReference type="EMBL" id="BBJ46841.1"/>
    </source>
</evidence>
<evidence type="ECO:0000256" key="1">
    <source>
        <dbReference type="SAM" id="MobiDB-lite"/>
    </source>
</evidence>
<organism evidence="2 3">
    <name type="scientific">Streptomyces antimycoticus</name>
    <dbReference type="NCBI Taxonomy" id="68175"/>
    <lineage>
        <taxon>Bacteria</taxon>
        <taxon>Bacillati</taxon>
        <taxon>Actinomycetota</taxon>
        <taxon>Actinomycetes</taxon>
        <taxon>Kitasatosporales</taxon>
        <taxon>Streptomycetaceae</taxon>
        <taxon>Streptomyces</taxon>
        <taxon>Streptomyces violaceusniger group</taxon>
    </lineage>
</organism>
<evidence type="ECO:0000313" key="3">
    <source>
        <dbReference type="Proteomes" id="UP000463951"/>
    </source>
</evidence>
<proteinExistence type="predicted"/>
<feature type="region of interest" description="Disordered" evidence="1">
    <location>
        <begin position="33"/>
        <end position="75"/>
    </location>
</feature>
<reference evidence="2 3" key="1">
    <citation type="journal article" date="2020" name="Int. J. Syst. Evol. Microbiol.">
        <title>Reclassification of Streptomyces castelarensis and Streptomyces sporoclivatus as later heterotypic synonyms of Streptomyces antimycoticus.</title>
        <authorList>
            <person name="Komaki H."/>
            <person name="Tamura T."/>
        </authorList>
    </citation>
    <scope>NUCLEOTIDE SEQUENCE [LARGE SCALE GENOMIC DNA]</scope>
    <source>
        <strain evidence="2 3">NBRC 100767</strain>
    </source>
</reference>
<dbReference type="AlphaFoldDB" id="A0A499VBD9"/>
<name>A0A499VBD9_9ACTN</name>